<dbReference type="SUPFAM" id="SSF51735">
    <property type="entry name" value="NAD(P)-binding Rossmann-fold domains"/>
    <property type="match status" value="1"/>
</dbReference>
<dbReference type="PROSITE" id="PS00012">
    <property type="entry name" value="PHOSPHOPANTETHEINE"/>
    <property type="match status" value="1"/>
</dbReference>
<gene>
    <name evidence="6" type="primary">ppsC</name>
    <name evidence="6" type="ORF">ERS027646_02875</name>
</gene>
<dbReference type="InterPro" id="IPR057326">
    <property type="entry name" value="KR_dom"/>
</dbReference>
<dbReference type="EMBL" id="CNGE01000590">
    <property type="protein sequence ID" value="CKT03994.1"/>
    <property type="molecule type" value="Genomic_DNA"/>
</dbReference>
<dbReference type="PROSITE" id="PS50075">
    <property type="entry name" value="CARRIER"/>
    <property type="match status" value="1"/>
</dbReference>
<dbReference type="InterPro" id="IPR050091">
    <property type="entry name" value="PKS_NRPS_Biosynth_Enz"/>
</dbReference>
<dbReference type="InterPro" id="IPR013968">
    <property type="entry name" value="PKS_KR"/>
</dbReference>
<dbReference type="InterPro" id="IPR020806">
    <property type="entry name" value="PKS_PP-bd"/>
</dbReference>
<keyword evidence="3" id="KW-0521">NADP</keyword>
<evidence type="ECO:0000256" key="4">
    <source>
        <dbReference type="ARBA" id="ARBA00023268"/>
    </source>
</evidence>
<keyword evidence="6" id="KW-0808">Transferase</keyword>
<dbReference type="Proteomes" id="UP000048948">
    <property type="component" value="Unassembled WGS sequence"/>
</dbReference>
<dbReference type="Pfam" id="PF00550">
    <property type="entry name" value="PP-binding"/>
    <property type="match status" value="1"/>
</dbReference>
<dbReference type="PANTHER" id="PTHR43775:SF37">
    <property type="entry name" value="SI:DKEY-61P9.11"/>
    <property type="match status" value="1"/>
</dbReference>
<keyword evidence="4" id="KW-0511">Multifunctional enzyme</keyword>
<dbReference type="InterPro" id="IPR009081">
    <property type="entry name" value="PP-bd_ACP"/>
</dbReference>
<evidence type="ECO:0000256" key="2">
    <source>
        <dbReference type="ARBA" id="ARBA00022553"/>
    </source>
</evidence>
<keyword evidence="2" id="KW-0597">Phosphoprotein</keyword>
<dbReference type="GO" id="GO:0004312">
    <property type="term" value="F:fatty acid synthase activity"/>
    <property type="evidence" value="ECO:0007669"/>
    <property type="project" value="TreeGrafter"/>
</dbReference>
<dbReference type="PANTHER" id="PTHR43775">
    <property type="entry name" value="FATTY ACID SYNTHASE"/>
    <property type="match status" value="1"/>
</dbReference>
<dbReference type="SMART" id="SM00823">
    <property type="entry name" value="PKS_PP"/>
    <property type="match status" value="1"/>
</dbReference>
<dbReference type="SUPFAM" id="SSF47336">
    <property type="entry name" value="ACP-like"/>
    <property type="match status" value="1"/>
</dbReference>
<protein>
    <submittedName>
        <fullName evidence="6">Phenolpthiocerol synthesis type-I polyketide synthase PPSC</fullName>
        <ecNumber evidence="6">2.3.1.41</ecNumber>
    </submittedName>
</protein>
<keyword evidence="1" id="KW-0596">Phosphopantetheine</keyword>
<name>A0A655AH13_MYCTX</name>
<dbReference type="InterPro" id="IPR036291">
    <property type="entry name" value="NAD(P)-bd_dom_sf"/>
</dbReference>
<keyword evidence="6" id="KW-0012">Acyltransferase</keyword>
<evidence type="ECO:0000313" key="6">
    <source>
        <dbReference type="EMBL" id="CKT03994.1"/>
    </source>
</evidence>
<dbReference type="SMART" id="SM00822">
    <property type="entry name" value="PKS_KR"/>
    <property type="match status" value="1"/>
</dbReference>
<proteinExistence type="predicted"/>
<dbReference type="GO" id="GO:0006633">
    <property type="term" value="P:fatty acid biosynthetic process"/>
    <property type="evidence" value="ECO:0007669"/>
    <property type="project" value="TreeGrafter"/>
</dbReference>
<evidence type="ECO:0000313" key="7">
    <source>
        <dbReference type="Proteomes" id="UP000048948"/>
    </source>
</evidence>
<feature type="domain" description="Carrier" evidence="5">
    <location>
        <begin position="229"/>
        <end position="305"/>
    </location>
</feature>
<evidence type="ECO:0000259" key="5">
    <source>
        <dbReference type="PROSITE" id="PS50075"/>
    </source>
</evidence>
<evidence type="ECO:0000256" key="1">
    <source>
        <dbReference type="ARBA" id="ARBA00022450"/>
    </source>
</evidence>
<dbReference type="AlphaFoldDB" id="A0A655AH13"/>
<accession>A0A655AH13</accession>
<dbReference type="InterPro" id="IPR006162">
    <property type="entry name" value="Ppantetheine_attach_site"/>
</dbReference>
<dbReference type="GO" id="GO:0005737">
    <property type="term" value="C:cytoplasm"/>
    <property type="evidence" value="ECO:0007669"/>
    <property type="project" value="TreeGrafter"/>
</dbReference>
<dbReference type="Pfam" id="PF08659">
    <property type="entry name" value="KR"/>
    <property type="match status" value="1"/>
</dbReference>
<organism evidence="6 7">
    <name type="scientific">Mycobacterium tuberculosis</name>
    <dbReference type="NCBI Taxonomy" id="1773"/>
    <lineage>
        <taxon>Bacteria</taxon>
        <taxon>Bacillati</taxon>
        <taxon>Actinomycetota</taxon>
        <taxon>Actinomycetes</taxon>
        <taxon>Mycobacteriales</taxon>
        <taxon>Mycobacteriaceae</taxon>
        <taxon>Mycobacterium</taxon>
        <taxon>Mycobacterium tuberculosis complex</taxon>
    </lineage>
</organism>
<dbReference type="Gene3D" id="3.40.50.720">
    <property type="entry name" value="NAD(P)-binding Rossmann-like Domain"/>
    <property type="match status" value="1"/>
</dbReference>
<dbReference type="GO" id="GO:0031177">
    <property type="term" value="F:phosphopantetheine binding"/>
    <property type="evidence" value="ECO:0007669"/>
    <property type="project" value="InterPro"/>
</dbReference>
<dbReference type="InterPro" id="IPR036736">
    <property type="entry name" value="ACP-like_sf"/>
</dbReference>
<dbReference type="Gene3D" id="1.10.1200.10">
    <property type="entry name" value="ACP-like"/>
    <property type="match status" value="1"/>
</dbReference>
<evidence type="ECO:0000256" key="3">
    <source>
        <dbReference type="ARBA" id="ARBA00022857"/>
    </source>
</evidence>
<dbReference type="GO" id="GO:0005886">
    <property type="term" value="C:plasma membrane"/>
    <property type="evidence" value="ECO:0007669"/>
    <property type="project" value="TreeGrafter"/>
</dbReference>
<sequence>MAAAIAELNASGSRIEVITGDITEPDTAERLVRAVEDAGFRLAGVVHSAMVLADEIVLNMTDSAARRVFAPKVTGSWRLHVATAARDVDWWLTFSSAAALLGTPGQGAYAAANSWVDGLVAHRRSAGLPAVGINWGPWADVGRAQFFKDLGVEMINAEQGLAAMQAVLTADRGRTGVFSLDARQWFQSFPAVAGSSLFAKLHDSAARKSGQRRGGGAIRAQLDALDAAERPGHLASAIADEIRAVLRSGDPIDHHRPLETLGLDSLMGLELRNRLEASLGITLPVALVWAYPTISDLATALCERMDYATPAAAQEISDTEPELSDEEMDLLADLVDASELEAATRGES</sequence>
<dbReference type="GO" id="GO:0071770">
    <property type="term" value="P:DIM/DIP cell wall layer assembly"/>
    <property type="evidence" value="ECO:0007669"/>
    <property type="project" value="TreeGrafter"/>
</dbReference>
<dbReference type="EC" id="2.3.1.41" evidence="6"/>
<dbReference type="GO" id="GO:0004315">
    <property type="term" value="F:3-oxoacyl-[acyl-carrier-protein] synthase activity"/>
    <property type="evidence" value="ECO:0007669"/>
    <property type="project" value="UniProtKB-EC"/>
</dbReference>
<reference evidence="6 7" key="1">
    <citation type="submission" date="2015-03" db="EMBL/GenBank/DDBJ databases">
        <authorList>
            <consortium name="Pathogen Informatics"/>
        </authorList>
    </citation>
    <scope>NUCLEOTIDE SEQUENCE [LARGE SCALE GENOMIC DNA]</scope>
    <source>
        <strain evidence="6 7">Bir 172</strain>
    </source>
</reference>